<dbReference type="InterPro" id="IPR001762">
    <property type="entry name" value="Disintegrin_dom"/>
</dbReference>
<keyword evidence="2 7" id="KW-0245">EGF-like domain</keyword>
<feature type="region of interest" description="Disordered" evidence="9">
    <location>
        <begin position="565"/>
        <end position="690"/>
    </location>
</feature>
<dbReference type="GO" id="GO:0006508">
    <property type="term" value="P:proteolysis"/>
    <property type="evidence" value="ECO:0007669"/>
    <property type="project" value="InterPro"/>
</dbReference>
<dbReference type="PROSITE" id="PS01186">
    <property type="entry name" value="EGF_2"/>
    <property type="match status" value="1"/>
</dbReference>
<dbReference type="InterPro" id="IPR013111">
    <property type="entry name" value="EGF_extracell"/>
</dbReference>
<evidence type="ECO:0000256" key="6">
    <source>
        <dbReference type="ARBA" id="ARBA00023157"/>
    </source>
</evidence>
<dbReference type="InterPro" id="IPR006586">
    <property type="entry name" value="ADAM_Cys-rich"/>
</dbReference>
<protein>
    <submittedName>
        <fullName evidence="13">Disintegrin and metalloproteinase domain-containing protein 18-like</fullName>
    </submittedName>
</protein>
<keyword evidence="5" id="KW-0472">Membrane</keyword>
<dbReference type="EMBL" id="AKCR02000204">
    <property type="protein sequence ID" value="PKK18423.1"/>
    <property type="molecule type" value="Genomic_DNA"/>
</dbReference>
<dbReference type="GO" id="GO:0004222">
    <property type="term" value="F:metalloendopeptidase activity"/>
    <property type="evidence" value="ECO:0007669"/>
    <property type="project" value="InterPro"/>
</dbReference>
<dbReference type="GO" id="GO:0007229">
    <property type="term" value="P:integrin-mediated signaling pathway"/>
    <property type="evidence" value="ECO:0007669"/>
    <property type="project" value="UniProtKB-KW"/>
</dbReference>
<dbReference type="Pfam" id="PF08516">
    <property type="entry name" value="ADAM_CR"/>
    <property type="match status" value="1"/>
</dbReference>
<dbReference type="AlphaFoldDB" id="A0A2I0LLW7"/>
<dbReference type="FunFam" id="4.10.70.10:FF:000001">
    <property type="entry name" value="Disintegrin and metalloproteinase domain-containing protein 22"/>
    <property type="match status" value="1"/>
</dbReference>
<dbReference type="GO" id="GO:0007339">
    <property type="term" value="P:binding of sperm to zona pellucida"/>
    <property type="evidence" value="ECO:0007669"/>
    <property type="project" value="TreeGrafter"/>
</dbReference>
<dbReference type="Pfam" id="PF01421">
    <property type="entry name" value="Reprolysin"/>
    <property type="match status" value="1"/>
</dbReference>
<evidence type="ECO:0000313" key="14">
    <source>
        <dbReference type="Proteomes" id="UP000053872"/>
    </source>
</evidence>
<evidence type="ECO:0000313" key="13">
    <source>
        <dbReference type="EMBL" id="PKK18423.1"/>
    </source>
</evidence>
<dbReference type="InterPro" id="IPR036436">
    <property type="entry name" value="Disintegrin_dom_sf"/>
</dbReference>
<accession>A0A2I0LLW7</accession>
<dbReference type="GO" id="GO:0005886">
    <property type="term" value="C:plasma membrane"/>
    <property type="evidence" value="ECO:0007669"/>
    <property type="project" value="TreeGrafter"/>
</dbReference>
<keyword evidence="6 7" id="KW-1015">Disulfide bond</keyword>
<gene>
    <name evidence="13" type="ORF">A306_00013626</name>
</gene>
<dbReference type="InterPro" id="IPR001590">
    <property type="entry name" value="Peptidase_M12B"/>
</dbReference>
<evidence type="ECO:0000259" key="12">
    <source>
        <dbReference type="PROSITE" id="PS50215"/>
    </source>
</evidence>
<evidence type="ECO:0000256" key="4">
    <source>
        <dbReference type="ARBA" id="ARBA00022989"/>
    </source>
</evidence>
<dbReference type="Pfam" id="PF07974">
    <property type="entry name" value="EGF_2"/>
    <property type="match status" value="1"/>
</dbReference>
<dbReference type="PANTHER" id="PTHR11905:SF158">
    <property type="entry name" value="DISINTEGRIN AND METALLOPROTEINASE DOMAIN-CONTAINING PROTEIN 18"/>
    <property type="match status" value="1"/>
</dbReference>
<keyword evidence="14" id="KW-1185">Reference proteome</keyword>
<dbReference type="PROSITE" id="PS50215">
    <property type="entry name" value="ADAM_MEPRO"/>
    <property type="match status" value="1"/>
</dbReference>
<dbReference type="InterPro" id="IPR000742">
    <property type="entry name" value="EGF"/>
</dbReference>
<keyword evidence="4" id="KW-1133">Transmembrane helix</keyword>
<comment type="caution">
    <text evidence="7">Lacks conserved residue(s) required for the propagation of feature annotation.</text>
</comment>
<evidence type="ECO:0000256" key="8">
    <source>
        <dbReference type="PROSITE-ProRule" id="PRU00276"/>
    </source>
</evidence>
<name>A0A2I0LLW7_COLLI</name>
<dbReference type="SUPFAM" id="SSF55486">
    <property type="entry name" value="Metalloproteases ('zincins'), catalytic domain"/>
    <property type="match status" value="1"/>
</dbReference>
<evidence type="ECO:0000256" key="9">
    <source>
        <dbReference type="SAM" id="MobiDB-lite"/>
    </source>
</evidence>
<dbReference type="GO" id="GO:0008584">
    <property type="term" value="P:male gonad development"/>
    <property type="evidence" value="ECO:0007669"/>
    <property type="project" value="TreeGrafter"/>
</dbReference>
<dbReference type="Pfam" id="PF00200">
    <property type="entry name" value="Disintegrin"/>
    <property type="match status" value="1"/>
</dbReference>
<feature type="disulfide bond" evidence="8">
    <location>
        <begin position="208"/>
        <end position="213"/>
    </location>
</feature>
<evidence type="ECO:0000256" key="3">
    <source>
        <dbReference type="ARBA" id="ARBA00022692"/>
    </source>
</evidence>
<evidence type="ECO:0000256" key="7">
    <source>
        <dbReference type="PROSITE-ProRule" id="PRU00076"/>
    </source>
</evidence>
<organism evidence="13 14">
    <name type="scientific">Columba livia</name>
    <name type="common">Rock dove</name>
    <dbReference type="NCBI Taxonomy" id="8932"/>
    <lineage>
        <taxon>Eukaryota</taxon>
        <taxon>Metazoa</taxon>
        <taxon>Chordata</taxon>
        <taxon>Craniata</taxon>
        <taxon>Vertebrata</taxon>
        <taxon>Euteleostomi</taxon>
        <taxon>Archelosauria</taxon>
        <taxon>Archosauria</taxon>
        <taxon>Dinosauria</taxon>
        <taxon>Saurischia</taxon>
        <taxon>Theropoda</taxon>
        <taxon>Coelurosauria</taxon>
        <taxon>Aves</taxon>
        <taxon>Neognathae</taxon>
        <taxon>Neoaves</taxon>
        <taxon>Columbimorphae</taxon>
        <taxon>Columbiformes</taxon>
        <taxon>Columbidae</taxon>
        <taxon>Columba</taxon>
    </lineage>
</organism>
<feature type="disulfide bond" evidence="7">
    <location>
        <begin position="512"/>
        <end position="521"/>
    </location>
</feature>
<dbReference type="PANTHER" id="PTHR11905">
    <property type="entry name" value="ADAM A DISINTEGRIN AND METALLOPROTEASE DOMAIN"/>
    <property type="match status" value="1"/>
</dbReference>
<evidence type="ECO:0000256" key="5">
    <source>
        <dbReference type="ARBA" id="ARBA00023136"/>
    </source>
</evidence>
<keyword evidence="3" id="KW-0812">Transmembrane</keyword>
<comment type="caution">
    <text evidence="13">The sequence shown here is derived from an EMBL/GenBank/DDBJ whole genome shotgun (WGS) entry which is preliminary data.</text>
</comment>
<reference evidence="13 14" key="1">
    <citation type="journal article" date="2013" name="Science">
        <title>Genomic diversity and evolution of the head crest in the rock pigeon.</title>
        <authorList>
            <person name="Shapiro M.D."/>
            <person name="Kronenberg Z."/>
            <person name="Li C."/>
            <person name="Domyan E.T."/>
            <person name="Pan H."/>
            <person name="Campbell M."/>
            <person name="Tan H."/>
            <person name="Huff C.D."/>
            <person name="Hu H."/>
            <person name="Vickrey A.I."/>
            <person name="Nielsen S.C."/>
            <person name="Stringham S.A."/>
            <person name="Hu H."/>
            <person name="Willerslev E."/>
            <person name="Gilbert M.T."/>
            <person name="Yandell M."/>
            <person name="Zhang G."/>
            <person name="Wang J."/>
        </authorList>
    </citation>
    <scope>NUCLEOTIDE SEQUENCE [LARGE SCALE GENOMIC DNA]</scope>
    <source>
        <tissue evidence="13">Blood</tissue>
    </source>
</reference>
<dbReference type="SMART" id="SM00608">
    <property type="entry name" value="ACR"/>
    <property type="match status" value="1"/>
</dbReference>
<dbReference type="InterPro" id="IPR018358">
    <property type="entry name" value="Disintegrin_CS"/>
</dbReference>
<feature type="domain" description="Disintegrin" evidence="11">
    <location>
        <begin position="261"/>
        <end position="348"/>
    </location>
</feature>
<sequence length="690" mass="74921">MRTSAVYSYDEKGSLRSNSPSIKGGCYYQGYIEGVPSSTVTLSVCSGLRGLLQFENVTYGIEPLGHSPVFEHFVYQVRDENVANAAFASSHPDRDPVGLATEEVDESHGDDEYEHLGEDDYVVTQKIAQVSSLLNSLAGLAAAGGPCVPGTGSKVGAMVPGQACWREASGAVAVLQGTVTLESFSILLAQMLGRSLGIGYDRSPACRCPAPVCVMSPQALHSSGAKAFSSCSVADFAQFLRHNRDCPFIRQVLPQLSYRGATVCGNGVVDPGEQCDCGTAESCLLDNCCTPQCTFKPGVKCSVGLCCEKCQLKRQNAPCRPPADAQCDLPELCDGSSASCPPDLYVQDGHDCERGTGYCYKGRCRSPDLQCQRLYGRGAKNAPSACYEEVNSQQDRFGHCGNDPKSGYKPCSWPNLACGKLVCTYPNRIPFKRVKGAIIYAHVQEHLCVSFDFMRGPTVPDPLLVKDGTKCGPAEVCINGTCHPHSVLKYDCNAQEKCNGHGVCNNEKNCHCDPGWKPPYCKTQGSSIRGDGTKRSRLAMLRNGLLLGFAILFLTLSYAEPGLERDTGRERDAGPERDTGLQKDTGPERDMGRERDAGLQRDTGLHRDAGSERDRGLHRDTGRERDAGLQRDTGLHRDAGSERDRGLHRDTGRERDAGLHRDTGRERDAGLHRDTGRERDAGLHRDRRGH</sequence>
<feature type="compositionally biased region" description="Basic and acidic residues" evidence="9">
    <location>
        <begin position="565"/>
        <end position="684"/>
    </location>
</feature>
<keyword evidence="13" id="KW-0401">Integrin</keyword>
<dbReference type="Proteomes" id="UP000053872">
    <property type="component" value="Unassembled WGS sequence"/>
</dbReference>
<evidence type="ECO:0000259" key="11">
    <source>
        <dbReference type="PROSITE" id="PS50214"/>
    </source>
</evidence>
<dbReference type="InterPro" id="IPR024079">
    <property type="entry name" value="MetalloPept_cat_dom_sf"/>
</dbReference>
<dbReference type="PROSITE" id="PS50214">
    <property type="entry name" value="DISINTEGRIN_2"/>
    <property type="match status" value="1"/>
</dbReference>
<dbReference type="PROSITE" id="PS00427">
    <property type="entry name" value="DISINTEGRIN_1"/>
    <property type="match status" value="1"/>
</dbReference>
<dbReference type="Gene3D" id="3.40.390.10">
    <property type="entry name" value="Collagenase (Catalytic Domain)"/>
    <property type="match status" value="1"/>
</dbReference>
<proteinExistence type="predicted"/>
<dbReference type="InParanoid" id="A0A2I0LLW7"/>
<feature type="domain" description="EGF-like" evidence="10">
    <location>
        <begin position="488"/>
        <end position="522"/>
    </location>
</feature>
<dbReference type="GO" id="GO:0007155">
    <property type="term" value="P:cell adhesion"/>
    <property type="evidence" value="ECO:0007669"/>
    <property type="project" value="TreeGrafter"/>
</dbReference>
<dbReference type="Gene3D" id="4.10.70.10">
    <property type="entry name" value="Disintegrin domain"/>
    <property type="match status" value="1"/>
</dbReference>
<dbReference type="PROSITE" id="PS50026">
    <property type="entry name" value="EGF_3"/>
    <property type="match status" value="1"/>
</dbReference>
<comment type="subcellular location">
    <subcellularLocation>
        <location evidence="1">Membrane</location>
        <topology evidence="1">Single-pass membrane protein</topology>
    </subcellularLocation>
</comment>
<dbReference type="SUPFAM" id="SSF57552">
    <property type="entry name" value="Blood coagulation inhibitor (disintegrin)"/>
    <property type="match status" value="1"/>
</dbReference>
<feature type="domain" description="Peptidase M12B" evidence="12">
    <location>
        <begin position="152"/>
        <end position="252"/>
    </location>
</feature>
<evidence type="ECO:0000256" key="2">
    <source>
        <dbReference type="ARBA" id="ARBA00022536"/>
    </source>
</evidence>
<evidence type="ECO:0000256" key="1">
    <source>
        <dbReference type="ARBA" id="ARBA00004167"/>
    </source>
</evidence>
<dbReference type="SMART" id="SM00050">
    <property type="entry name" value="DISIN"/>
    <property type="match status" value="1"/>
</dbReference>
<evidence type="ECO:0000259" key="10">
    <source>
        <dbReference type="PROSITE" id="PS50026"/>
    </source>
</evidence>